<name>A0A0K0DE40_ANGCA</name>
<dbReference type="SUPFAM" id="SSF56601">
    <property type="entry name" value="beta-lactamase/transpeptidase-like"/>
    <property type="match status" value="1"/>
</dbReference>
<dbReference type="PANTHER" id="PTHR46825">
    <property type="entry name" value="D-ALANYL-D-ALANINE-CARBOXYPEPTIDASE/ENDOPEPTIDASE AMPH"/>
    <property type="match status" value="1"/>
</dbReference>
<reference evidence="3" key="2">
    <citation type="submission" date="2016-04" db="UniProtKB">
        <authorList>
            <consortium name="WormBaseParasite"/>
        </authorList>
    </citation>
    <scope>IDENTIFICATION</scope>
</reference>
<reference evidence="2" key="1">
    <citation type="submission" date="2012-09" db="EMBL/GenBank/DDBJ databases">
        <authorList>
            <person name="Martin A.A."/>
        </authorList>
    </citation>
    <scope>NUCLEOTIDE SEQUENCE</scope>
</reference>
<dbReference type="InterPro" id="IPR012338">
    <property type="entry name" value="Beta-lactam/transpept-like"/>
</dbReference>
<evidence type="ECO:0000313" key="3">
    <source>
        <dbReference type="WBParaSite" id="ACAC_0000907301-mRNA-1"/>
    </source>
</evidence>
<evidence type="ECO:0000259" key="1">
    <source>
        <dbReference type="Pfam" id="PF00144"/>
    </source>
</evidence>
<dbReference type="Pfam" id="PF00144">
    <property type="entry name" value="Beta-lactamase"/>
    <property type="match status" value="1"/>
</dbReference>
<sequence>MTIMLLAWSLMTTLSLLLVVFSTLQYSFAVLLRQYSLADLWQRRVLNAVHLLPTHTSTVYPTFAGVSSGTGSTRVHMTVDDVQEFIDRANDTEITSICCYGYLGQFFYVVNTDLASEDEVKVFLNLTMNDLETVAEEMLMRQMKPGHICRGGDGLFQAVWRGSRRALRHFVVQEGDIHTVFRQDEIQGRHGYYPTTLQMTSEVNHCRSLMVWEKGYGVKYRIQTGFNLMEMEAEMLNQQMKPFQIASLSGFYYVIWHSDEFSWVRRSIPRTALCESTSINSTILDLAVEEQMRSFEIPSLSFCIYKGGKSLLAVSYGYSDIRKETDETPCHTSIEVFVPIVESDLVISSGILSSIDVSRSHPWLRAITIRNLLEHSSGGWQNTEKLEFNRAPQSKNLNESALLQHYIRSYKPKFQPGTRYLYSNIGYIILGKIIAQVRDIYVSYYSPDNANPYTYWTPSKLNAAAGWVMSAKEVARLFMLLEERKHNWYRLLVLPSTANRNYGRGVQLGNDGSLYHLGSLAGSEGIGYTKGDLQVSILTNFRGREQGQQTPWMHRLCQMLAENIITL</sequence>
<accession>A0A0K0DE40</accession>
<evidence type="ECO:0000313" key="2">
    <source>
        <dbReference type="Proteomes" id="UP000035642"/>
    </source>
</evidence>
<feature type="domain" description="Beta-lactamase-related" evidence="1">
    <location>
        <begin position="365"/>
        <end position="550"/>
    </location>
</feature>
<dbReference type="InterPro" id="IPR001466">
    <property type="entry name" value="Beta-lactam-related"/>
</dbReference>
<dbReference type="Gene3D" id="3.40.710.10">
    <property type="entry name" value="DD-peptidase/beta-lactamase superfamily"/>
    <property type="match status" value="1"/>
</dbReference>
<dbReference type="AlphaFoldDB" id="A0A0K0DE40"/>
<keyword evidence="2" id="KW-1185">Reference proteome</keyword>
<organism evidence="2 3">
    <name type="scientific">Angiostrongylus cantonensis</name>
    <name type="common">Rat lungworm</name>
    <dbReference type="NCBI Taxonomy" id="6313"/>
    <lineage>
        <taxon>Eukaryota</taxon>
        <taxon>Metazoa</taxon>
        <taxon>Ecdysozoa</taxon>
        <taxon>Nematoda</taxon>
        <taxon>Chromadorea</taxon>
        <taxon>Rhabditida</taxon>
        <taxon>Rhabditina</taxon>
        <taxon>Rhabditomorpha</taxon>
        <taxon>Strongyloidea</taxon>
        <taxon>Metastrongylidae</taxon>
        <taxon>Angiostrongylus</taxon>
    </lineage>
</organism>
<proteinExistence type="predicted"/>
<dbReference type="STRING" id="6313.A0A0K0DE40"/>
<dbReference type="WBParaSite" id="ACAC_0000907301-mRNA-1">
    <property type="protein sequence ID" value="ACAC_0000907301-mRNA-1"/>
    <property type="gene ID" value="ACAC_0000907301"/>
</dbReference>
<dbReference type="InterPro" id="IPR050491">
    <property type="entry name" value="AmpC-like"/>
</dbReference>
<dbReference type="Proteomes" id="UP000035642">
    <property type="component" value="Unassembled WGS sequence"/>
</dbReference>
<protein>
    <submittedName>
        <fullName evidence="3">Beta-lactamase domain-containing protein</fullName>
    </submittedName>
</protein>
<dbReference type="PANTHER" id="PTHR46825:SF9">
    <property type="entry name" value="BETA-LACTAMASE-RELATED DOMAIN-CONTAINING PROTEIN"/>
    <property type="match status" value="1"/>
</dbReference>